<feature type="chain" id="PRO_5041418570" evidence="1">
    <location>
        <begin position="20"/>
        <end position="218"/>
    </location>
</feature>
<evidence type="ECO:0000256" key="1">
    <source>
        <dbReference type="SAM" id="SignalP"/>
    </source>
</evidence>
<dbReference type="AlphaFoldDB" id="A0AA38LY01"/>
<gene>
    <name evidence="2" type="ORF">MKK02DRAFT_39549</name>
</gene>
<organism evidence="2 3">
    <name type="scientific">Dioszegia hungarica</name>
    <dbReference type="NCBI Taxonomy" id="4972"/>
    <lineage>
        <taxon>Eukaryota</taxon>
        <taxon>Fungi</taxon>
        <taxon>Dikarya</taxon>
        <taxon>Basidiomycota</taxon>
        <taxon>Agaricomycotina</taxon>
        <taxon>Tremellomycetes</taxon>
        <taxon>Tremellales</taxon>
        <taxon>Bulleribasidiaceae</taxon>
        <taxon>Dioszegia</taxon>
    </lineage>
</organism>
<evidence type="ECO:0000313" key="3">
    <source>
        <dbReference type="Proteomes" id="UP001164286"/>
    </source>
</evidence>
<dbReference type="GeneID" id="77729854"/>
<keyword evidence="1" id="KW-0732">Signal</keyword>
<accession>A0AA38LY01</accession>
<reference evidence="2" key="1">
    <citation type="journal article" date="2022" name="G3 (Bethesda)">
        <title>High quality genome of the basidiomycete yeast Dioszegia hungarica PDD-24b-2 isolated from cloud water.</title>
        <authorList>
            <person name="Jarrige D."/>
            <person name="Haridas S."/>
            <person name="Bleykasten-Grosshans C."/>
            <person name="Joly M."/>
            <person name="Nadalig T."/>
            <person name="Sancelme M."/>
            <person name="Vuilleumier S."/>
            <person name="Grigoriev I.V."/>
            <person name="Amato P."/>
            <person name="Bringel F."/>
        </authorList>
    </citation>
    <scope>NUCLEOTIDE SEQUENCE</scope>
    <source>
        <strain evidence="2">PDD-24b-2</strain>
    </source>
</reference>
<evidence type="ECO:0000313" key="2">
    <source>
        <dbReference type="EMBL" id="KAI9639253.1"/>
    </source>
</evidence>
<comment type="caution">
    <text evidence="2">The sequence shown here is derived from an EMBL/GenBank/DDBJ whole genome shotgun (WGS) entry which is preliminary data.</text>
</comment>
<protein>
    <submittedName>
        <fullName evidence="2">Uncharacterized protein</fullName>
    </submittedName>
</protein>
<feature type="signal peptide" evidence="1">
    <location>
        <begin position="1"/>
        <end position="19"/>
    </location>
</feature>
<dbReference type="EMBL" id="JAKWFO010000001">
    <property type="protein sequence ID" value="KAI9639253.1"/>
    <property type="molecule type" value="Genomic_DNA"/>
</dbReference>
<dbReference type="Proteomes" id="UP001164286">
    <property type="component" value="Unassembled WGS sequence"/>
</dbReference>
<sequence length="218" mass="22977">MLVKTVFIILSLLTAMCQATAVPAGAAGAGAAERGLDMVPLDHGSATVGAYIPTILRDRQTNRQDIIRRATRRLTAKRAYSSVSPNGFVGNMFVVQVAGSGSYLGRASPTDSLVTGYTLADALRFTFDSQSRLVSSSEILASSSPNTAPLYTRSQASLDSNSNYAPLTCRIDSASVLSCTRFDPAQPGEFCTAGAQVRFATTGLCGRNPRISLTLVDV</sequence>
<keyword evidence="3" id="KW-1185">Reference proteome</keyword>
<dbReference type="RefSeq" id="XP_052949030.1">
    <property type="nucleotide sequence ID" value="XM_053090649.1"/>
</dbReference>
<name>A0AA38LY01_9TREE</name>
<proteinExistence type="predicted"/>